<comment type="caution">
    <text evidence="2">The sequence shown here is derived from an EMBL/GenBank/DDBJ whole genome shotgun (WGS) entry which is preliminary data.</text>
</comment>
<reference evidence="2 3" key="1">
    <citation type="journal article" date="2016" name="Nat. Commun.">
        <title>Thousands of microbial genomes shed light on interconnected biogeochemical processes in an aquifer system.</title>
        <authorList>
            <person name="Anantharaman K."/>
            <person name="Brown C.T."/>
            <person name="Hug L.A."/>
            <person name="Sharon I."/>
            <person name="Castelle C.J."/>
            <person name="Probst A.J."/>
            <person name="Thomas B.C."/>
            <person name="Singh A."/>
            <person name="Wilkins M.J."/>
            <person name="Karaoz U."/>
            <person name="Brodie E.L."/>
            <person name="Williams K.H."/>
            <person name="Hubbard S.S."/>
            <person name="Banfield J.F."/>
        </authorList>
    </citation>
    <scope>NUCLEOTIDE SEQUENCE [LARGE SCALE GENOMIC DNA]</scope>
</reference>
<sequence length="158" mass="17094">MLKLVLSCAILAAVVFSVLFFSSPDSVAKVIGNVKIPLWLPDYDIAVYTRGNYGDSLQEGILILTVGDTAQLFATTRNSGSTSSSRVSHTVVENGFDFFIPALGSGKDVTKQFSFTCEKQGMRVLSARADYYDSVRESDESNNEALISVSCVNFSPKA</sequence>
<accession>A0A1G2RHU8</accession>
<organism evidence="2 3">
    <name type="scientific">Candidatus Wildermuthbacteria bacterium RIFCSPLOWO2_01_FULL_47_18</name>
    <dbReference type="NCBI Taxonomy" id="1802460"/>
    <lineage>
        <taxon>Bacteria</taxon>
        <taxon>Candidatus Wildermuthiibacteriota</taxon>
    </lineage>
</organism>
<protein>
    <recommendedName>
        <fullName evidence="1">CARDB domain-containing protein</fullName>
    </recommendedName>
</protein>
<evidence type="ECO:0000259" key="1">
    <source>
        <dbReference type="Pfam" id="PF07705"/>
    </source>
</evidence>
<dbReference type="Pfam" id="PF07705">
    <property type="entry name" value="CARDB"/>
    <property type="match status" value="1"/>
</dbReference>
<gene>
    <name evidence="2" type="ORF">A3A27_02030</name>
</gene>
<proteinExistence type="predicted"/>
<evidence type="ECO:0000313" key="2">
    <source>
        <dbReference type="EMBL" id="OHA71872.1"/>
    </source>
</evidence>
<dbReference type="Proteomes" id="UP000177287">
    <property type="component" value="Unassembled WGS sequence"/>
</dbReference>
<feature type="domain" description="CARDB" evidence="1">
    <location>
        <begin position="65"/>
        <end position="144"/>
    </location>
</feature>
<name>A0A1G2RHU8_9BACT</name>
<dbReference type="Gene3D" id="2.60.40.10">
    <property type="entry name" value="Immunoglobulins"/>
    <property type="match status" value="1"/>
</dbReference>
<dbReference type="AlphaFoldDB" id="A0A1G2RHU8"/>
<dbReference type="InterPro" id="IPR013783">
    <property type="entry name" value="Ig-like_fold"/>
</dbReference>
<dbReference type="InterPro" id="IPR011635">
    <property type="entry name" value="CARDB"/>
</dbReference>
<evidence type="ECO:0000313" key="3">
    <source>
        <dbReference type="Proteomes" id="UP000177287"/>
    </source>
</evidence>
<dbReference type="EMBL" id="MHUF01000028">
    <property type="protein sequence ID" value="OHA71872.1"/>
    <property type="molecule type" value="Genomic_DNA"/>
</dbReference>